<dbReference type="SUPFAM" id="SSF48452">
    <property type="entry name" value="TPR-like"/>
    <property type="match status" value="1"/>
</dbReference>
<dbReference type="Pfam" id="PF23241">
    <property type="entry name" value="HAT_PRP39_C"/>
    <property type="match status" value="1"/>
</dbReference>
<sequence>MHKVSDGMLNCFQVIKLYERCVIACASYSEFWIRYVQCMEDKGSLDLANNALARATHVFVKKQPEIHLFSARFKELNGDISGARAEYQHLYSDLCPGFLEAIVKHSNMEHRLFMKRPSLLRRERNRASSCRRCLFSTPVSYFWPSEIWRRQEKY</sequence>
<evidence type="ECO:0000256" key="2">
    <source>
        <dbReference type="ARBA" id="ARBA00022664"/>
    </source>
</evidence>
<reference evidence="6" key="1">
    <citation type="journal article" date="2009" name="PLoS Genet.">
        <title>Sequencing, mapping, and analysis of 27,455 maize full-length cDNAs.</title>
        <authorList>
            <person name="Soderlund C."/>
            <person name="Descour A."/>
            <person name="Kudrna D."/>
            <person name="Bomhoff M."/>
            <person name="Boyd L."/>
            <person name="Currie J."/>
            <person name="Angelova A."/>
            <person name="Collura K."/>
            <person name="Wissotski M."/>
            <person name="Ashley E."/>
            <person name="Morrow D."/>
            <person name="Fernandes J."/>
            <person name="Walbot V."/>
            <person name="Yu Y."/>
        </authorList>
    </citation>
    <scope>NUCLEOTIDE SEQUENCE</scope>
    <source>
        <strain evidence="6">B73</strain>
    </source>
</reference>
<dbReference type="GO" id="GO:0008380">
    <property type="term" value="P:RNA splicing"/>
    <property type="evidence" value="ECO:0007669"/>
    <property type="project" value="UniProtKB-KW"/>
</dbReference>
<accession>C4J116</accession>
<dbReference type="PANTHER" id="PTHR17204">
    <property type="entry name" value="PRE-MRNA PROCESSING PROTEIN PRP39-RELATED"/>
    <property type="match status" value="1"/>
</dbReference>
<evidence type="ECO:0000313" key="6">
    <source>
        <dbReference type="EMBL" id="ACR34866.1"/>
    </source>
</evidence>
<name>C4J116_MAIZE</name>
<dbReference type="GO" id="GO:0005634">
    <property type="term" value="C:nucleus"/>
    <property type="evidence" value="ECO:0007669"/>
    <property type="project" value="UniProtKB-SubCell"/>
</dbReference>
<dbReference type="GO" id="GO:0006397">
    <property type="term" value="P:mRNA processing"/>
    <property type="evidence" value="ECO:0007669"/>
    <property type="project" value="UniProtKB-KW"/>
</dbReference>
<proteinExistence type="evidence at transcript level"/>
<keyword evidence="2" id="KW-0507">mRNA processing</keyword>
<dbReference type="HOGENOM" id="CLU_1706894_0_0_1"/>
<dbReference type="ExpressionAtlas" id="C4J116">
    <property type="expression patterns" value="baseline and differential"/>
</dbReference>
<dbReference type="InterPro" id="IPR011990">
    <property type="entry name" value="TPR-like_helical_dom_sf"/>
</dbReference>
<keyword evidence="3" id="KW-0677">Repeat</keyword>
<organism evidence="6">
    <name type="scientific">Zea mays</name>
    <name type="common">Maize</name>
    <dbReference type="NCBI Taxonomy" id="4577"/>
    <lineage>
        <taxon>Eukaryota</taxon>
        <taxon>Viridiplantae</taxon>
        <taxon>Streptophyta</taxon>
        <taxon>Embryophyta</taxon>
        <taxon>Tracheophyta</taxon>
        <taxon>Spermatophyta</taxon>
        <taxon>Magnoliopsida</taxon>
        <taxon>Liliopsida</taxon>
        <taxon>Poales</taxon>
        <taxon>Poaceae</taxon>
        <taxon>PACMAD clade</taxon>
        <taxon>Panicoideae</taxon>
        <taxon>Andropogonodae</taxon>
        <taxon>Andropogoneae</taxon>
        <taxon>Tripsacinae</taxon>
        <taxon>Zea</taxon>
    </lineage>
</organism>
<evidence type="ECO:0000256" key="5">
    <source>
        <dbReference type="ARBA" id="ARBA00023242"/>
    </source>
</evidence>
<dbReference type="AlphaFoldDB" id="C4J116"/>
<dbReference type="PANTHER" id="PTHR17204:SF5">
    <property type="entry name" value="PRE-MRNA-PROCESSING FACTOR 39"/>
    <property type="match status" value="1"/>
</dbReference>
<keyword evidence="5" id="KW-0539">Nucleus</keyword>
<dbReference type="EMBL" id="BT084513">
    <property type="protein sequence ID" value="ACR34866.1"/>
    <property type="molecule type" value="mRNA"/>
</dbReference>
<comment type="subcellular location">
    <subcellularLocation>
        <location evidence="1">Nucleus</location>
    </subcellularLocation>
</comment>
<dbReference type="InterPro" id="IPR059164">
    <property type="entry name" value="HAT_PRP39_C"/>
</dbReference>
<evidence type="ECO:0000256" key="1">
    <source>
        <dbReference type="ARBA" id="ARBA00004123"/>
    </source>
</evidence>
<evidence type="ECO:0008006" key="7">
    <source>
        <dbReference type="Google" id="ProtNLM"/>
    </source>
</evidence>
<reference evidence="6" key="2">
    <citation type="submission" date="2012-06" db="EMBL/GenBank/DDBJ databases">
        <authorList>
            <person name="Yu Y."/>
            <person name="Currie J."/>
            <person name="Lomeli R."/>
            <person name="Angelova A."/>
            <person name="Collura K."/>
            <person name="Wissotski M."/>
            <person name="Campos D."/>
            <person name="Kudrna D."/>
            <person name="Golser W."/>
            <person name="Ashely E."/>
            <person name="Descour A."/>
            <person name="Fernandes J."/>
            <person name="Soderlund C."/>
            <person name="Walbot V."/>
        </authorList>
    </citation>
    <scope>NUCLEOTIDE SEQUENCE</scope>
    <source>
        <strain evidence="6">B73</strain>
    </source>
</reference>
<protein>
    <recommendedName>
        <fullName evidence="7">Pre-mRNA-processing factor 39</fullName>
    </recommendedName>
</protein>
<evidence type="ECO:0000256" key="4">
    <source>
        <dbReference type="ARBA" id="ARBA00023187"/>
    </source>
</evidence>
<evidence type="ECO:0000256" key="3">
    <source>
        <dbReference type="ARBA" id="ARBA00022737"/>
    </source>
</evidence>
<dbReference type="Gene3D" id="1.25.40.10">
    <property type="entry name" value="Tetratricopeptide repeat domain"/>
    <property type="match status" value="1"/>
</dbReference>
<keyword evidence="4" id="KW-0508">mRNA splicing</keyword>